<name>A0AB34JQR0_PRYPA</name>
<proteinExistence type="predicted"/>
<dbReference type="AlphaFoldDB" id="A0AB34JQR0"/>
<evidence type="ECO:0000313" key="2">
    <source>
        <dbReference type="EMBL" id="KAL1523217.1"/>
    </source>
</evidence>
<feature type="region of interest" description="Disordered" evidence="1">
    <location>
        <begin position="62"/>
        <end position="98"/>
    </location>
</feature>
<feature type="compositionally biased region" description="Basic and acidic residues" evidence="1">
    <location>
        <begin position="62"/>
        <end position="74"/>
    </location>
</feature>
<evidence type="ECO:0000256" key="1">
    <source>
        <dbReference type="SAM" id="MobiDB-lite"/>
    </source>
</evidence>
<organism evidence="2 3">
    <name type="scientific">Prymnesium parvum</name>
    <name type="common">Toxic golden alga</name>
    <dbReference type="NCBI Taxonomy" id="97485"/>
    <lineage>
        <taxon>Eukaryota</taxon>
        <taxon>Haptista</taxon>
        <taxon>Haptophyta</taxon>
        <taxon>Prymnesiophyceae</taxon>
        <taxon>Prymnesiales</taxon>
        <taxon>Prymnesiaceae</taxon>
        <taxon>Prymnesium</taxon>
    </lineage>
</organism>
<keyword evidence="3" id="KW-1185">Reference proteome</keyword>
<accession>A0AB34JQR0</accession>
<feature type="compositionally biased region" description="Basic and acidic residues" evidence="1">
    <location>
        <begin position="82"/>
        <end position="97"/>
    </location>
</feature>
<evidence type="ECO:0000313" key="3">
    <source>
        <dbReference type="Proteomes" id="UP001515480"/>
    </source>
</evidence>
<sequence length="173" mass="18456">MEVCVRSSVPTSPRAALKVIAGFLEASKGVLHSDMVAQLQLVSQSIADTYLPACLLESDHEARPAAEEGEELTKRPKKQKAAKQERLGRTDAGDKKLERKRLKKLAKKALKKLPGGAGTCDEVCAAAQRFEPASDGAQMADGMAAALKALVKQETIKKTGEKRGGQPVYALSS</sequence>
<reference evidence="2 3" key="1">
    <citation type="journal article" date="2024" name="Science">
        <title>Giant polyketide synthase enzymes in the biosynthesis of giant marine polyether toxins.</title>
        <authorList>
            <person name="Fallon T.R."/>
            <person name="Shende V.V."/>
            <person name="Wierzbicki I.H."/>
            <person name="Pendleton A.L."/>
            <person name="Watervoot N.F."/>
            <person name="Auber R.P."/>
            <person name="Gonzalez D.J."/>
            <person name="Wisecaver J.H."/>
            <person name="Moore B.S."/>
        </authorList>
    </citation>
    <scope>NUCLEOTIDE SEQUENCE [LARGE SCALE GENOMIC DNA]</scope>
    <source>
        <strain evidence="2 3">12B1</strain>
    </source>
</reference>
<dbReference type="EMBL" id="JBGBPQ010000006">
    <property type="protein sequence ID" value="KAL1523217.1"/>
    <property type="molecule type" value="Genomic_DNA"/>
</dbReference>
<gene>
    <name evidence="2" type="ORF">AB1Y20_018169</name>
</gene>
<comment type="caution">
    <text evidence="2">The sequence shown here is derived from an EMBL/GenBank/DDBJ whole genome shotgun (WGS) entry which is preliminary data.</text>
</comment>
<dbReference type="Proteomes" id="UP001515480">
    <property type="component" value="Unassembled WGS sequence"/>
</dbReference>
<protein>
    <submittedName>
        <fullName evidence="2">Uncharacterized protein</fullName>
    </submittedName>
</protein>